<dbReference type="CDD" id="cd06223">
    <property type="entry name" value="PRTases_typeI"/>
    <property type="match status" value="1"/>
</dbReference>
<dbReference type="STRING" id="180088.A0A1J8PWE1"/>
<sequence>MNDSDTPDKKVDDDALPAKLPCKRRPGEVVSPLKYTNDIVNFDHWDHMFITSCCRSLTLYDFDGPPSTILDLGCGRGLWAIEAARQWQGSTVVGFDIEPMQPRFNVLEKSVSRRLKWVQGNVLEQLPFLDGQFDFVRMVRMGLHIPEDEWPSVLAEIARILKPHGVFEVIEEDLLFPCQSGLSHDVTPASETSSGSSTQGSGTAVTSTSYQKSVSSLKSKNASLDTLSGPSSTSLTSVLDDKLRPPKPPDPQDHSRLRRAWEEMLDDSFLTLQLLSVLPLYLSSSFASIRSHPPLQIPLPYSSSDRQQLTTQHSMSTVQLDPATLFELRALSAKPSSEIDNRATAGSSQRSMSSWACMHLARTVRTIMGCKESIWSAYERLYGDDPLPPVVRTSQQKHLSTSWYEPATNPLRDYFERDWINWENDMADRTSVRGRMRAELSWGEPAGKPPEWRVWRNSLPQQAATSHREDTAELCRSLRGFSYKTQLLEQAAQVGALKFGNFTLKSGRQSPYFFNAGLMSDGTILHTIAQAYAATLCASASPDDPFTDFDILFGPAYKGISLAACTVLVLASVHGREVRLAYDRKEAKDHGEGGNVVGWPSGGKQKWRVVVLDDVMTTGLAASTAIEHITMQGGEVVGVVQLLDREEFSEVDEQGRKVSSVMKLERLLGGKGRVRSVLKMRDLVKWLEEKEARGEAGEEQRKTLQAMREYRDTYGIQS</sequence>
<accession>A0A1J8PWE1</accession>
<dbReference type="OrthoDB" id="2013972at2759"/>
<dbReference type="InterPro" id="IPR029063">
    <property type="entry name" value="SAM-dependent_MTases_sf"/>
</dbReference>
<dbReference type="GO" id="GO:0005737">
    <property type="term" value="C:cytoplasm"/>
    <property type="evidence" value="ECO:0007669"/>
    <property type="project" value="TreeGrafter"/>
</dbReference>
<evidence type="ECO:0000256" key="3">
    <source>
        <dbReference type="ARBA" id="ARBA00006340"/>
    </source>
</evidence>
<name>A0A1J8PWE1_9AGAM</name>
<gene>
    <name evidence="12" type="ORF">AZE42_03965</name>
</gene>
<evidence type="ECO:0000256" key="6">
    <source>
        <dbReference type="ARBA" id="ARBA00022676"/>
    </source>
</evidence>
<keyword evidence="8" id="KW-0665">Pyrimidine biosynthesis</keyword>
<dbReference type="Gene3D" id="3.40.50.150">
    <property type="entry name" value="Vaccinia Virus protein VP39"/>
    <property type="match status" value="1"/>
</dbReference>
<dbReference type="HAMAP" id="MF_01208">
    <property type="entry name" value="PyrE"/>
    <property type="match status" value="1"/>
</dbReference>
<dbReference type="EC" id="2.4.2.10" evidence="5"/>
<dbReference type="Proteomes" id="UP000183567">
    <property type="component" value="Unassembled WGS sequence"/>
</dbReference>
<evidence type="ECO:0000256" key="7">
    <source>
        <dbReference type="ARBA" id="ARBA00022679"/>
    </source>
</evidence>
<feature type="region of interest" description="Disordered" evidence="9">
    <location>
        <begin position="221"/>
        <end position="254"/>
    </location>
</feature>
<dbReference type="InterPro" id="IPR000836">
    <property type="entry name" value="PRTase_dom"/>
</dbReference>
<dbReference type="GO" id="GO:0044205">
    <property type="term" value="P:'de novo' UMP biosynthetic process"/>
    <property type="evidence" value="ECO:0007669"/>
    <property type="project" value="UniProtKB-UniPathway"/>
</dbReference>
<evidence type="ECO:0000256" key="5">
    <source>
        <dbReference type="ARBA" id="ARBA00011971"/>
    </source>
</evidence>
<evidence type="ECO:0000313" key="12">
    <source>
        <dbReference type="EMBL" id="OJA13614.1"/>
    </source>
</evidence>
<dbReference type="PANTHER" id="PTHR46683:SF1">
    <property type="entry name" value="OROTATE PHOSPHORIBOSYLTRANSFERASE 1-RELATED"/>
    <property type="match status" value="1"/>
</dbReference>
<evidence type="ECO:0000259" key="10">
    <source>
        <dbReference type="Pfam" id="PF00156"/>
    </source>
</evidence>
<dbReference type="InterPro" id="IPR029057">
    <property type="entry name" value="PRTase-like"/>
</dbReference>
<dbReference type="PANTHER" id="PTHR46683">
    <property type="entry name" value="OROTATE PHOSPHORIBOSYLTRANSFERASE 1-RELATED"/>
    <property type="match status" value="1"/>
</dbReference>
<dbReference type="InterPro" id="IPR041698">
    <property type="entry name" value="Methyltransf_25"/>
</dbReference>
<evidence type="ECO:0000256" key="4">
    <source>
        <dbReference type="ARBA" id="ARBA00011738"/>
    </source>
</evidence>
<reference evidence="12 13" key="1">
    <citation type="submission" date="2016-03" db="EMBL/GenBank/DDBJ databases">
        <title>Comparative genomics of the ectomycorrhizal sister species Rhizopogon vinicolor and Rhizopogon vesiculosus (Basidiomycota: Boletales) reveals a divergence of the mating type B locus.</title>
        <authorList>
            <person name="Mujic A.B."/>
            <person name="Kuo A."/>
            <person name="Tritt A."/>
            <person name="Lipzen A."/>
            <person name="Chen C."/>
            <person name="Johnson J."/>
            <person name="Sharma A."/>
            <person name="Barry K."/>
            <person name="Grigoriev I.V."/>
            <person name="Spatafora J.W."/>
        </authorList>
    </citation>
    <scope>NUCLEOTIDE SEQUENCE [LARGE SCALE GENOMIC DNA]</scope>
    <source>
        <strain evidence="12 13">AM-OR11-056</strain>
    </source>
</reference>
<evidence type="ECO:0000256" key="8">
    <source>
        <dbReference type="ARBA" id="ARBA00022975"/>
    </source>
</evidence>
<comment type="similarity">
    <text evidence="3">Belongs to the purine/pyrimidine phosphoribosyltransferase family. PyrE subfamily.</text>
</comment>
<dbReference type="Pfam" id="PF00156">
    <property type="entry name" value="Pribosyltran"/>
    <property type="match status" value="1"/>
</dbReference>
<feature type="domain" description="Methyltransferase" evidence="11">
    <location>
        <begin position="69"/>
        <end position="165"/>
    </location>
</feature>
<feature type="compositionally biased region" description="Low complexity" evidence="9">
    <location>
        <begin position="223"/>
        <end position="237"/>
    </location>
</feature>
<dbReference type="Pfam" id="PF13649">
    <property type="entry name" value="Methyltransf_25"/>
    <property type="match status" value="1"/>
</dbReference>
<evidence type="ECO:0000259" key="11">
    <source>
        <dbReference type="Pfam" id="PF13649"/>
    </source>
</evidence>
<dbReference type="AlphaFoldDB" id="A0A1J8PWE1"/>
<dbReference type="SUPFAM" id="SSF53335">
    <property type="entry name" value="S-adenosyl-L-methionine-dependent methyltransferases"/>
    <property type="match status" value="1"/>
</dbReference>
<comment type="pathway">
    <text evidence="2">Pyrimidine metabolism; UMP biosynthesis via de novo pathway; UMP from orotate: step 1/2.</text>
</comment>
<dbReference type="CDD" id="cd02440">
    <property type="entry name" value="AdoMet_MTases"/>
    <property type="match status" value="1"/>
</dbReference>
<keyword evidence="13" id="KW-1185">Reference proteome</keyword>
<evidence type="ECO:0000313" key="13">
    <source>
        <dbReference type="Proteomes" id="UP000183567"/>
    </source>
</evidence>
<dbReference type="InterPro" id="IPR023031">
    <property type="entry name" value="OPRT"/>
</dbReference>
<feature type="region of interest" description="Disordered" evidence="9">
    <location>
        <begin position="185"/>
        <end position="205"/>
    </location>
</feature>
<dbReference type="UniPathway" id="UPA00070">
    <property type="reaction ID" value="UER00119"/>
</dbReference>
<evidence type="ECO:0000256" key="1">
    <source>
        <dbReference type="ARBA" id="ARBA00003769"/>
    </source>
</evidence>
<proteinExistence type="inferred from homology"/>
<dbReference type="EMBL" id="LVVM01004089">
    <property type="protein sequence ID" value="OJA13614.1"/>
    <property type="molecule type" value="Genomic_DNA"/>
</dbReference>
<organism evidence="12 13">
    <name type="scientific">Rhizopogon vesiculosus</name>
    <dbReference type="NCBI Taxonomy" id="180088"/>
    <lineage>
        <taxon>Eukaryota</taxon>
        <taxon>Fungi</taxon>
        <taxon>Dikarya</taxon>
        <taxon>Basidiomycota</taxon>
        <taxon>Agaricomycotina</taxon>
        <taxon>Agaricomycetes</taxon>
        <taxon>Agaricomycetidae</taxon>
        <taxon>Boletales</taxon>
        <taxon>Suillineae</taxon>
        <taxon>Rhizopogonaceae</taxon>
        <taxon>Rhizopogon</taxon>
    </lineage>
</organism>
<dbReference type="Gene3D" id="3.40.50.2020">
    <property type="match status" value="1"/>
</dbReference>
<evidence type="ECO:0000256" key="9">
    <source>
        <dbReference type="SAM" id="MobiDB-lite"/>
    </source>
</evidence>
<feature type="compositionally biased region" description="Low complexity" evidence="9">
    <location>
        <begin position="190"/>
        <end position="205"/>
    </location>
</feature>
<dbReference type="SUPFAM" id="SSF53271">
    <property type="entry name" value="PRTase-like"/>
    <property type="match status" value="1"/>
</dbReference>
<dbReference type="NCBIfam" id="TIGR00336">
    <property type="entry name" value="pyrE"/>
    <property type="match status" value="1"/>
</dbReference>
<keyword evidence="7" id="KW-0808">Transferase</keyword>
<dbReference type="GO" id="GO:0006207">
    <property type="term" value="P:'de novo' pyrimidine nucleobase biosynthetic process"/>
    <property type="evidence" value="ECO:0007669"/>
    <property type="project" value="TreeGrafter"/>
</dbReference>
<protein>
    <recommendedName>
        <fullName evidence="5">orotate phosphoribosyltransferase</fullName>
        <ecNumber evidence="5">2.4.2.10</ecNumber>
    </recommendedName>
</protein>
<keyword evidence="6" id="KW-0328">Glycosyltransferase</keyword>
<comment type="caution">
    <text evidence="12">The sequence shown here is derived from an EMBL/GenBank/DDBJ whole genome shotgun (WGS) entry which is preliminary data.</text>
</comment>
<dbReference type="InterPro" id="IPR004467">
    <property type="entry name" value="Or_phspho_trans_dom"/>
</dbReference>
<comment type="subunit">
    <text evidence="4">Homodimer.</text>
</comment>
<evidence type="ECO:0000256" key="2">
    <source>
        <dbReference type="ARBA" id="ARBA00004889"/>
    </source>
</evidence>
<dbReference type="GO" id="GO:0004588">
    <property type="term" value="F:orotate phosphoribosyltransferase activity"/>
    <property type="evidence" value="ECO:0007669"/>
    <property type="project" value="UniProtKB-EC"/>
</dbReference>
<comment type="function">
    <text evidence="1">Catalyzes the transfer of a ribosyl phosphate group from 5-phosphoribose 1-diphosphate to orotate, leading to the formation of orotidine monophosphate (OMP).</text>
</comment>
<feature type="domain" description="Phosphoribosyltransferase" evidence="10">
    <location>
        <begin position="549"/>
        <end position="653"/>
    </location>
</feature>
<dbReference type="GO" id="GO:0046132">
    <property type="term" value="P:pyrimidine ribonucleoside biosynthetic process"/>
    <property type="evidence" value="ECO:0007669"/>
    <property type="project" value="TreeGrafter"/>
</dbReference>